<dbReference type="Proteomes" id="UP000265566">
    <property type="component" value="Chromosome 3"/>
</dbReference>
<dbReference type="EMBL" id="PSQE01000003">
    <property type="protein sequence ID" value="RHN70575.1"/>
    <property type="molecule type" value="Genomic_DNA"/>
</dbReference>
<dbReference type="Gramene" id="rna19168">
    <property type="protein sequence ID" value="RHN70575.1"/>
    <property type="gene ID" value="gene19168"/>
</dbReference>
<organism evidence="1">
    <name type="scientific">Medicago truncatula</name>
    <name type="common">Barrel medic</name>
    <name type="synonym">Medicago tribuloides</name>
    <dbReference type="NCBI Taxonomy" id="3880"/>
    <lineage>
        <taxon>Eukaryota</taxon>
        <taxon>Viridiplantae</taxon>
        <taxon>Streptophyta</taxon>
        <taxon>Embryophyta</taxon>
        <taxon>Tracheophyta</taxon>
        <taxon>Spermatophyta</taxon>
        <taxon>Magnoliopsida</taxon>
        <taxon>eudicotyledons</taxon>
        <taxon>Gunneridae</taxon>
        <taxon>Pentapetalae</taxon>
        <taxon>rosids</taxon>
        <taxon>fabids</taxon>
        <taxon>Fabales</taxon>
        <taxon>Fabaceae</taxon>
        <taxon>Papilionoideae</taxon>
        <taxon>50 kb inversion clade</taxon>
        <taxon>NPAAA clade</taxon>
        <taxon>Hologalegina</taxon>
        <taxon>IRL clade</taxon>
        <taxon>Trifolieae</taxon>
        <taxon>Medicago</taxon>
    </lineage>
</organism>
<name>A0A396J2F3_MEDTR</name>
<proteinExistence type="predicted"/>
<gene>
    <name evidence="1" type="ORF">MtrunA17_Chr3g0137001</name>
</gene>
<comment type="caution">
    <text evidence="1">The sequence shown here is derived from an EMBL/GenBank/DDBJ whole genome shotgun (WGS) entry which is preliminary data.</text>
</comment>
<evidence type="ECO:0000313" key="1">
    <source>
        <dbReference type="EMBL" id="RHN70575.1"/>
    </source>
</evidence>
<protein>
    <submittedName>
        <fullName evidence="1">Uncharacterized protein</fullName>
    </submittedName>
</protein>
<sequence>MQDHRYSLLQQVLLQIPISCSAGISNGYFTIDDGIITPCMFLLCLNNVHLLHTPVASS</sequence>
<dbReference type="AlphaFoldDB" id="A0A396J2F3"/>
<reference evidence="1" key="1">
    <citation type="journal article" date="2018" name="Nat. Plants">
        <title>Whole-genome landscape of Medicago truncatula symbiotic genes.</title>
        <authorList>
            <person name="Pecrix Y."/>
            <person name="Gamas P."/>
            <person name="Carrere S."/>
        </authorList>
    </citation>
    <scope>NUCLEOTIDE SEQUENCE</scope>
    <source>
        <tissue evidence="1">Leaves</tissue>
    </source>
</reference>
<accession>A0A396J2F3</accession>